<evidence type="ECO:0000313" key="2">
    <source>
        <dbReference type="EMBL" id="KAK3312943.1"/>
    </source>
</evidence>
<keyword evidence="3" id="KW-1185">Reference proteome</keyword>
<sequence>MRLFTIFPLGLLGLHGVSTFDITIYNNVAGCNAKDDTMYRIVTGVSDGTCYTFDEEMPGTDCAQYSRGGWEGPDGCTKDSLLPKSVIQRNGNVPCIFYSQKNCEGALIQETGTCVDGTPLGLDSFSSFSCSWDGTVDILGNVGCHDGVSTNVCINDCNCVCNGQRLFCPENPLRCTEMTIANCVKNCNCINP</sequence>
<reference evidence="2" key="1">
    <citation type="journal article" date="2023" name="Mol. Phylogenet. Evol.">
        <title>Genome-scale phylogeny and comparative genomics of the fungal order Sordariales.</title>
        <authorList>
            <person name="Hensen N."/>
            <person name="Bonometti L."/>
            <person name="Westerberg I."/>
            <person name="Brannstrom I.O."/>
            <person name="Guillou S."/>
            <person name="Cros-Aarteil S."/>
            <person name="Calhoun S."/>
            <person name="Haridas S."/>
            <person name="Kuo A."/>
            <person name="Mondo S."/>
            <person name="Pangilinan J."/>
            <person name="Riley R."/>
            <person name="LaButti K."/>
            <person name="Andreopoulos B."/>
            <person name="Lipzen A."/>
            <person name="Chen C."/>
            <person name="Yan M."/>
            <person name="Daum C."/>
            <person name="Ng V."/>
            <person name="Clum A."/>
            <person name="Steindorff A."/>
            <person name="Ohm R.A."/>
            <person name="Martin F."/>
            <person name="Silar P."/>
            <person name="Natvig D.O."/>
            <person name="Lalanne C."/>
            <person name="Gautier V."/>
            <person name="Ament-Velasquez S.L."/>
            <person name="Kruys A."/>
            <person name="Hutchinson M.I."/>
            <person name="Powell A.J."/>
            <person name="Barry K."/>
            <person name="Miller A.N."/>
            <person name="Grigoriev I.V."/>
            <person name="Debuchy R."/>
            <person name="Gladieux P."/>
            <person name="Hiltunen Thoren M."/>
            <person name="Johannesson H."/>
        </authorList>
    </citation>
    <scope>NUCLEOTIDE SEQUENCE</scope>
    <source>
        <strain evidence="2">CBS 118394</strain>
    </source>
</reference>
<protein>
    <submittedName>
        <fullName evidence="2">Uncharacterized protein</fullName>
    </submittedName>
</protein>
<keyword evidence="1" id="KW-0732">Signal</keyword>
<feature type="chain" id="PRO_5042217890" evidence="1">
    <location>
        <begin position="20"/>
        <end position="192"/>
    </location>
</feature>
<dbReference type="AlphaFoldDB" id="A0AAE0HU49"/>
<proteinExistence type="predicted"/>
<evidence type="ECO:0000256" key="1">
    <source>
        <dbReference type="SAM" id="SignalP"/>
    </source>
</evidence>
<organism evidence="2 3">
    <name type="scientific">Apodospora peruviana</name>
    <dbReference type="NCBI Taxonomy" id="516989"/>
    <lineage>
        <taxon>Eukaryota</taxon>
        <taxon>Fungi</taxon>
        <taxon>Dikarya</taxon>
        <taxon>Ascomycota</taxon>
        <taxon>Pezizomycotina</taxon>
        <taxon>Sordariomycetes</taxon>
        <taxon>Sordariomycetidae</taxon>
        <taxon>Sordariales</taxon>
        <taxon>Lasiosphaeriaceae</taxon>
        <taxon>Apodospora</taxon>
    </lineage>
</organism>
<accession>A0AAE0HU49</accession>
<dbReference type="Proteomes" id="UP001283341">
    <property type="component" value="Unassembled WGS sequence"/>
</dbReference>
<gene>
    <name evidence="2" type="ORF">B0H66DRAFT_644080</name>
</gene>
<comment type="caution">
    <text evidence="2">The sequence shown here is derived from an EMBL/GenBank/DDBJ whole genome shotgun (WGS) entry which is preliminary data.</text>
</comment>
<evidence type="ECO:0000313" key="3">
    <source>
        <dbReference type="Proteomes" id="UP001283341"/>
    </source>
</evidence>
<feature type="signal peptide" evidence="1">
    <location>
        <begin position="1"/>
        <end position="19"/>
    </location>
</feature>
<dbReference type="EMBL" id="JAUEDM010000008">
    <property type="protein sequence ID" value="KAK3312943.1"/>
    <property type="molecule type" value="Genomic_DNA"/>
</dbReference>
<name>A0AAE0HU49_9PEZI</name>
<reference evidence="2" key="2">
    <citation type="submission" date="2023-06" db="EMBL/GenBank/DDBJ databases">
        <authorList>
            <consortium name="Lawrence Berkeley National Laboratory"/>
            <person name="Haridas S."/>
            <person name="Hensen N."/>
            <person name="Bonometti L."/>
            <person name="Westerberg I."/>
            <person name="Brannstrom I.O."/>
            <person name="Guillou S."/>
            <person name="Cros-Aarteil S."/>
            <person name="Calhoun S."/>
            <person name="Kuo A."/>
            <person name="Mondo S."/>
            <person name="Pangilinan J."/>
            <person name="Riley R."/>
            <person name="Labutti K."/>
            <person name="Andreopoulos B."/>
            <person name="Lipzen A."/>
            <person name="Chen C."/>
            <person name="Yanf M."/>
            <person name="Daum C."/>
            <person name="Ng V."/>
            <person name="Clum A."/>
            <person name="Steindorff A."/>
            <person name="Ohm R."/>
            <person name="Martin F."/>
            <person name="Silar P."/>
            <person name="Natvig D."/>
            <person name="Lalanne C."/>
            <person name="Gautier V."/>
            <person name="Ament-Velasquez S.L."/>
            <person name="Kruys A."/>
            <person name="Hutchinson M.I."/>
            <person name="Powell A.J."/>
            <person name="Barry K."/>
            <person name="Miller A.N."/>
            <person name="Grigoriev I.V."/>
            <person name="Debuchy R."/>
            <person name="Gladieux P."/>
            <person name="Thoren M.H."/>
            <person name="Johannesson H."/>
        </authorList>
    </citation>
    <scope>NUCLEOTIDE SEQUENCE</scope>
    <source>
        <strain evidence="2">CBS 118394</strain>
    </source>
</reference>